<dbReference type="Pfam" id="PF12079">
    <property type="entry name" value="DUF3558"/>
    <property type="match status" value="1"/>
</dbReference>
<proteinExistence type="predicted"/>
<protein>
    <submittedName>
        <fullName evidence="2">Uncharacterized protein DUF3558</fullName>
    </submittedName>
</protein>
<feature type="compositionally biased region" description="Low complexity" evidence="1">
    <location>
        <begin position="64"/>
        <end position="80"/>
    </location>
</feature>
<comment type="caution">
    <text evidence="2">The sequence shown here is derived from an EMBL/GenBank/DDBJ whole genome shotgun (WGS) entry which is preliminary data.</text>
</comment>
<dbReference type="Proteomes" id="UP000294911">
    <property type="component" value="Unassembled WGS sequence"/>
</dbReference>
<feature type="region of interest" description="Disordered" evidence="1">
    <location>
        <begin position="54"/>
        <end position="90"/>
    </location>
</feature>
<feature type="compositionally biased region" description="Basic and acidic residues" evidence="1">
    <location>
        <begin position="8"/>
        <end position="19"/>
    </location>
</feature>
<evidence type="ECO:0000256" key="1">
    <source>
        <dbReference type="SAM" id="MobiDB-lite"/>
    </source>
</evidence>
<dbReference type="AlphaFoldDB" id="A0A4R2R0N2"/>
<gene>
    <name evidence="2" type="ORF">EV191_102486</name>
</gene>
<organism evidence="2 3">
    <name type="scientific">Tamaricihabitans halophyticus</name>
    <dbReference type="NCBI Taxonomy" id="1262583"/>
    <lineage>
        <taxon>Bacteria</taxon>
        <taxon>Bacillati</taxon>
        <taxon>Actinomycetota</taxon>
        <taxon>Actinomycetes</taxon>
        <taxon>Pseudonocardiales</taxon>
        <taxon>Pseudonocardiaceae</taxon>
        <taxon>Tamaricihabitans</taxon>
    </lineage>
</organism>
<name>A0A4R2R0N2_9PSEU</name>
<keyword evidence="3" id="KW-1185">Reference proteome</keyword>
<dbReference type="InterPro" id="IPR024520">
    <property type="entry name" value="DUF3558"/>
</dbReference>
<feature type="region of interest" description="Disordered" evidence="1">
    <location>
        <begin position="1"/>
        <end position="21"/>
    </location>
</feature>
<reference evidence="2 3" key="1">
    <citation type="submission" date="2019-03" db="EMBL/GenBank/DDBJ databases">
        <title>Genomic Encyclopedia of Type Strains, Phase IV (KMG-IV): sequencing the most valuable type-strain genomes for metagenomic binning, comparative biology and taxonomic classification.</title>
        <authorList>
            <person name="Goeker M."/>
        </authorList>
    </citation>
    <scope>NUCLEOTIDE SEQUENCE [LARGE SCALE GENOMIC DNA]</scope>
    <source>
        <strain evidence="2 3">DSM 45765</strain>
    </source>
</reference>
<dbReference type="EMBL" id="SLXQ01000002">
    <property type="protein sequence ID" value="TCP55274.1"/>
    <property type="molecule type" value="Genomic_DNA"/>
</dbReference>
<evidence type="ECO:0000313" key="2">
    <source>
        <dbReference type="EMBL" id="TCP55274.1"/>
    </source>
</evidence>
<sequence length="240" mass="24953">MRCGPRRLQRDGRRGRTQPEEAGWIGGSRLMLRTGKASLFVLAVASLTLVGCSTEEPGTAEPASPQSNGSSPSPSSNDDGGLPGHGAPAVEEPLDVSKFEQDPCAALTPNQLNDLNLPEQGEVDKDSTAGPTCSWANVETSGLASIILVTAGGRGLTGVYDANSRGRYNVFEPVGDIEGHPAVIYATRAVSRSCTVSVGLRDDLSMDVGVRTSSSNQSGDACETVQGIAGYMLQTMKAAQ</sequence>
<evidence type="ECO:0000313" key="3">
    <source>
        <dbReference type="Proteomes" id="UP000294911"/>
    </source>
</evidence>
<accession>A0A4R2R0N2</accession>